<dbReference type="AlphaFoldDB" id="A0A7D9HKS7"/>
<protein>
    <submittedName>
        <fullName evidence="1">Uncharacterized protein</fullName>
    </submittedName>
</protein>
<name>A0A7D9HKS7_PARCT</name>
<keyword evidence="2" id="KW-1185">Reference proteome</keyword>
<sequence length="358" mass="39736">MDQVDLLNAFKSGPDFNAVMNSLLQALSNANSASAAILALEGLFRIDGNVVSGQFSNAGVDVREGIRDVLRKWRCDSPLDQAYQTGPNTVNNAIPFLRSLTIFKTLEVPLFIDDFGRKRLMSHYRELEKNCRDLANNYEDLAEKCNSRYNQATFSSLGGKKVPVKKTTNSDFSGLVIGIGSRPFWVDAKKINIEAIDINLDTPIVHVTHTIQKDLIVAGQKLDPSDNKNSVKGIWFSREGKKNSVYGKWAFQTTLRKLGVSGIRQGEIVSYQKEVNFILYGSDTVPQDPVMKKATDGAVQLSQYNIDAYTAVSIFVPSRFLPQGAAFSQAFEQPYEVSHNRGFCVKARRSGTTCNELD</sequence>
<comment type="caution">
    <text evidence="1">The sequence shown here is derived from an EMBL/GenBank/DDBJ whole genome shotgun (WGS) entry which is preliminary data.</text>
</comment>
<proteinExistence type="predicted"/>
<evidence type="ECO:0000313" key="1">
    <source>
        <dbReference type="EMBL" id="CAB3987022.1"/>
    </source>
</evidence>
<organism evidence="1 2">
    <name type="scientific">Paramuricea clavata</name>
    <name type="common">Red gorgonian</name>
    <name type="synonym">Violescent sea-whip</name>
    <dbReference type="NCBI Taxonomy" id="317549"/>
    <lineage>
        <taxon>Eukaryota</taxon>
        <taxon>Metazoa</taxon>
        <taxon>Cnidaria</taxon>
        <taxon>Anthozoa</taxon>
        <taxon>Octocorallia</taxon>
        <taxon>Malacalcyonacea</taxon>
        <taxon>Plexauridae</taxon>
        <taxon>Paramuricea</taxon>
    </lineage>
</organism>
<evidence type="ECO:0000313" key="2">
    <source>
        <dbReference type="Proteomes" id="UP001152795"/>
    </source>
</evidence>
<dbReference type="Proteomes" id="UP001152795">
    <property type="component" value="Unassembled WGS sequence"/>
</dbReference>
<gene>
    <name evidence="1" type="ORF">PACLA_8A078738</name>
</gene>
<dbReference type="OrthoDB" id="5958034at2759"/>
<accession>A0A7D9HKS7</accession>
<reference evidence="1" key="1">
    <citation type="submission" date="2020-04" db="EMBL/GenBank/DDBJ databases">
        <authorList>
            <person name="Alioto T."/>
            <person name="Alioto T."/>
            <person name="Gomez Garrido J."/>
        </authorList>
    </citation>
    <scope>NUCLEOTIDE SEQUENCE</scope>
    <source>
        <strain evidence="1">A484AB</strain>
    </source>
</reference>
<dbReference type="EMBL" id="CACRXK020001110">
    <property type="protein sequence ID" value="CAB3987022.1"/>
    <property type="molecule type" value="Genomic_DNA"/>
</dbReference>